<dbReference type="PROSITE" id="PS50893">
    <property type="entry name" value="ABC_TRANSPORTER_2"/>
    <property type="match status" value="1"/>
</dbReference>
<dbReference type="Proteomes" id="UP000219636">
    <property type="component" value="Unassembled WGS sequence"/>
</dbReference>
<dbReference type="SUPFAM" id="SSF52540">
    <property type="entry name" value="P-loop containing nucleoside triphosphate hydrolases"/>
    <property type="match status" value="1"/>
</dbReference>
<dbReference type="InterPro" id="IPR003593">
    <property type="entry name" value="AAA+_ATPase"/>
</dbReference>
<dbReference type="EMBL" id="OBMQ01000004">
    <property type="protein sequence ID" value="SOC05221.1"/>
    <property type="molecule type" value="Genomic_DNA"/>
</dbReference>
<gene>
    <name evidence="4" type="ORF">SAMN05880501_10426</name>
</gene>
<keyword evidence="2 4" id="KW-0067">ATP-binding</keyword>
<sequence>MILIQNVSYYRNQKDILKDVSWRVEKGQHWSILGLNGSGKTTILDIINGYIFPQYGQVEVLGNFFGKSYIPNVRKEIGLVSSSLQHKIKDYETGLSVVLSGKFASIGLWEAVEKEDVQQALKFMQLLGCEHLQDEEYGVLSQGERQRVLIARALMANPKILILDEPCNGLDLIAREELLGVINTLSTKEDSPTLIYVTHHVEEILPCFTHTLLLKKGEVFAQGPSKELLTEEKLSKFYNRPVSVQVEQNRTWLALKAEEKKNSFGIL</sequence>
<dbReference type="PANTHER" id="PTHR43158">
    <property type="entry name" value="SKFA PEPTIDE EXPORT ATP-BINDING PROTEIN SKFE"/>
    <property type="match status" value="1"/>
</dbReference>
<dbReference type="AlphaFoldDB" id="A0A285SGZ2"/>
<keyword evidence="1" id="KW-0547">Nucleotide-binding</keyword>
<dbReference type="RefSeq" id="WP_097072998.1">
    <property type="nucleotide sequence ID" value="NZ_OBMQ01000004.1"/>
</dbReference>
<protein>
    <submittedName>
        <fullName evidence="4">Iron complex transport system ATP-binding protein</fullName>
    </submittedName>
</protein>
<dbReference type="InterPro" id="IPR027417">
    <property type="entry name" value="P-loop_NTPase"/>
</dbReference>
<proteinExistence type="predicted"/>
<dbReference type="InterPro" id="IPR017871">
    <property type="entry name" value="ABC_transporter-like_CS"/>
</dbReference>
<dbReference type="InterPro" id="IPR003439">
    <property type="entry name" value="ABC_transporter-like_ATP-bd"/>
</dbReference>
<dbReference type="OrthoDB" id="9789994at2"/>
<evidence type="ECO:0000256" key="1">
    <source>
        <dbReference type="ARBA" id="ARBA00022741"/>
    </source>
</evidence>
<evidence type="ECO:0000313" key="5">
    <source>
        <dbReference type="Proteomes" id="UP000219636"/>
    </source>
</evidence>
<feature type="domain" description="ABC transporter" evidence="3">
    <location>
        <begin position="2"/>
        <end position="241"/>
    </location>
</feature>
<dbReference type="PROSITE" id="PS00211">
    <property type="entry name" value="ABC_TRANSPORTER_1"/>
    <property type="match status" value="1"/>
</dbReference>
<organism evidence="4 5">
    <name type="scientific">Ureibacillus xyleni</name>
    <dbReference type="NCBI Taxonomy" id="614648"/>
    <lineage>
        <taxon>Bacteria</taxon>
        <taxon>Bacillati</taxon>
        <taxon>Bacillota</taxon>
        <taxon>Bacilli</taxon>
        <taxon>Bacillales</taxon>
        <taxon>Caryophanaceae</taxon>
        <taxon>Ureibacillus</taxon>
    </lineage>
</organism>
<dbReference type="GO" id="GO:0016887">
    <property type="term" value="F:ATP hydrolysis activity"/>
    <property type="evidence" value="ECO:0007669"/>
    <property type="project" value="InterPro"/>
</dbReference>
<dbReference type="PANTHER" id="PTHR43158:SF2">
    <property type="entry name" value="SKFA PEPTIDE EXPORT ATP-BINDING PROTEIN SKFE"/>
    <property type="match status" value="1"/>
</dbReference>
<accession>A0A285SGZ2</accession>
<evidence type="ECO:0000313" key="4">
    <source>
        <dbReference type="EMBL" id="SOC05221.1"/>
    </source>
</evidence>
<evidence type="ECO:0000259" key="3">
    <source>
        <dbReference type="PROSITE" id="PS50893"/>
    </source>
</evidence>
<evidence type="ECO:0000256" key="2">
    <source>
        <dbReference type="ARBA" id="ARBA00022840"/>
    </source>
</evidence>
<dbReference type="GO" id="GO:0005524">
    <property type="term" value="F:ATP binding"/>
    <property type="evidence" value="ECO:0007669"/>
    <property type="project" value="UniProtKB-KW"/>
</dbReference>
<keyword evidence="5" id="KW-1185">Reference proteome</keyword>
<name>A0A285SGZ2_9BACL</name>
<dbReference type="Pfam" id="PF00005">
    <property type="entry name" value="ABC_tran"/>
    <property type="match status" value="1"/>
</dbReference>
<reference evidence="5" key="1">
    <citation type="submission" date="2017-08" db="EMBL/GenBank/DDBJ databases">
        <authorList>
            <person name="Varghese N."/>
            <person name="Submissions S."/>
        </authorList>
    </citation>
    <scope>NUCLEOTIDE SEQUENCE [LARGE SCALE GENOMIC DNA]</scope>
    <source>
        <strain evidence="5">JC22</strain>
    </source>
</reference>
<dbReference type="SMART" id="SM00382">
    <property type="entry name" value="AAA"/>
    <property type="match status" value="1"/>
</dbReference>
<dbReference type="Gene3D" id="3.40.50.300">
    <property type="entry name" value="P-loop containing nucleotide triphosphate hydrolases"/>
    <property type="match status" value="1"/>
</dbReference>